<dbReference type="EC" id="3.2.1.28" evidence="4"/>
<dbReference type="PRINTS" id="PR00744">
    <property type="entry name" value="GLHYDRLASE37"/>
</dbReference>
<evidence type="ECO:0000313" key="6">
    <source>
        <dbReference type="EMBL" id="CEM44720.1"/>
    </source>
</evidence>
<keyword evidence="3 4" id="KW-0326">Glycosidase</keyword>
<name>A0A0G4HKB5_9ALVE</name>
<dbReference type="InterPro" id="IPR008928">
    <property type="entry name" value="6-hairpin_glycosidase_sf"/>
</dbReference>
<dbReference type="EMBL" id="CDMZ01002998">
    <property type="protein sequence ID" value="CEM44720.1"/>
    <property type="molecule type" value="Genomic_DNA"/>
</dbReference>
<dbReference type="SUPFAM" id="SSF48208">
    <property type="entry name" value="Six-hairpin glycosidases"/>
    <property type="match status" value="1"/>
</dbReference>
<dbReference type="PANTHER" id="PTHR23403">
    <property type="entry name" value="TREHALASE"/>
    <property type="match status" value="1"/>
</dbReference>
<dbReference type="InterPro" id="IPR012341">
    <property type="entry name" value="6hp_glycosidase-like_sf"/>
</dbReference>
<feature type="compositionally biased region" description="Polar residues" evidence="5">
    <location>
        <begin position="806"/>
        <end position="817"/>
    </location>
</feature>
<feature type="region of interest" description="Disordered" evidence="5">
    <location>
        <begin position="121"/>
        <end position="148"/>
    </location>
</feature>
<evidence type="ECO:0000256" key="5">
    <source>
        <dbReference type="SAM" id="MobiDB-lite"/>
    </source>
</evidence>
<evidence type="ECO:0000256" key="1">
    <source>
        <dbReference type="ARBA" id="ARBA00005615"/>
    </source>
</evidence>
<feature type="region of interest" description="Disordered" evidence="5">
    <location>
        <begin position="1"/>
        <end position="23"/>
    </location>
</feature>
<evidence type="ECO:0000256" key="4">
    <source>
        <dbReference type="RuleBase" id="RU361180"/>
    </source>
</evidence>
<comment type="catalytic activity">
    <reaction evidence="4">
        <text>alpha,alpha-trehalose + H2O = alpha-D-glucose + beta-D-glucose</text>
        <dbReference type="Rhea" id="RHEA:32675"/>
        <dbReference type="ChEBI" id="CHEBI:15377"/>
        <dbReference type="ChEBI" id="CHEBI:15903"/>
        <dbReference type="ChEBI" id="CHEBI:16551"/>
        <dbReference type="ChEBI" id="CHEBI:17925"/>
        <dbReference type="EC" id="3.2.1.28"/>
    </reaction>
</comment>
<evidence type="ECO:0000256" key="2">
    <source>
        <dbReference type="ARBA" id="ARBA00022801"/>
    </source>
</evidence>
<dbReference type="InterPro" id="IPR018232">
    <property type="entry name" value="Glyco_hydro_37_CS"/>
</dbReference>
<dbReference type="VEuPathDB" id="CryptoDB:Cvel_7263"/>
<dbReference type="InterPro" id="IPR001661">
    <property type="entry name" value="Glyco_hydro_37"/>
</dbReference>
<dbReference type="AlphaFoldDB" id="A0A0G4HKB5"/>
<feature type="compositionally biased region" description="Low complexity" evidence="5">
    <location>
        <begin position="10"/>
        <end position="21"/>
    </location>
</feature>
<accession>A0A0G4HKB5</accession>
<evidence type="ECO:0000256" key="3">
    <source>
        <dbReference type="ARBA" id="ARBA00023295"/>
    </source>
</evidence>
<proteinExistence type="inferred from homology"/>
<dbReference type="Pfam" id="PF01204">
    <property type="entry name" value="Trehalase"/>
    <property type="match status" value="4"/>
</dbReference>
<sequence>MATTPLQAGSVPSSVSAVVPRPSEPPLPVLFPSIPELFRQDNEILRAFQLSSLFDDQKTFVDSSLKQVDAAEFEEIFREAFKTSQENVRVEGGNRVQLADEEKLRSLYDNYFMPPGRDIETWVPPDVPNPSWGTQKGDETEDTQAESLGTSPQIHLFSLVSGNTDLKEMTQSLMHAWSLLGRRAKEGGDGEGETSGNSDGTINEQHWLKRHSLLPLQGRPFMVAGGRFREAYYWDTYWIVKGLLLSGMVSTARTVIENISGVIESFGFFPNGLRTYYLSRSQPPLFSEMVKAFLAIGFPSPDPDPTKQKSRGDMLEFLRRMTRVAVKEHLWWINNRAVSLVPNRDGGWREATREERVTPDVITLNRYGSDLREPRPEAYSHDLETAETAAATLGRDRGDVFVALRAAAESGWDFSSRWFPEPCAAPPQEPSAPCAEIQIQKGAGGEEVLGLSDIRTSDVIPLDLNAFLYRMEINIAEWADRLVGFEEGGKQLETAEQRAEEGPPPPPSQSEWRQIASRMRTAAAARRQNMRKVFLVQKGEESLGRWGDLVLPPSFSTPLKKSGKGAGEVRAKGSWVNTGALSAITAPWAGLCDDQTERDAVLRWTFRDSGLWVDGEKQVGGEGQEEAPERVEEGQGSFWGPQATTVFTGQQWDAPNVWPPLVDMCFETLVSPSAIRAAGLGEAHVSDPVPLLLFLSHKSPSSFKEDVLEETAQRMGETEWLSVGVRLGQRMLETVLAGWKRTGTFFEKYHCTLKGTTGALGEYEPQTGFGWTNGMSLQLLSVLGLFSRLPHSRGIGAEAEEMKGPASSTKAEQKTSV</sequence>
<feature type="region of interest" description="Disordered" evidence="5">
    <location>
        <begin position="796"/>
        <end position="817"/>
    </location>
</feature>
<protein>
    <recommendedName>
        <fullName evidence="4">Trehalase</fullName>
        <ecNumber evidence="4">3.2.1.28</ecNumber>
    </recommendedName>
    <alternativeName>
        <fullName evidence="4">Alpha-trehalose glucohydrolase</fullName>
    </alternativeName>
</protein>
<comment type="similarity">
    <text evidence="1 4">Belongs to the glycosyl hydrolase 37 family.</text>
</comment>
<dbReference type="GO" id="GO:0005993">
    <property type="term" value="P:trehalose catabolic process"/>
    <property type="evidence" value="ECO:0007669"/>
    <property type="project" value="TreeGrafter"/>
</dbReference>
<dbReference type="GO" id="GO:0004555">
    <property type="term" value="F:alpha,alpha-trehalase activity"/>
    <property type="evidence" value="ECO:0007669"/>
    <property type="project" value="UniProtKB-EC"/>
</dbReference>
<gene>
    <name evidence="6" type="ORF">Cvel_7263</name>
</gene>
<organism evidence="6">
    <name type="scientific">Chromera velia CCMP2878</name>
    <dbReference type="NCBI Taxonomy" id="1169474"/>
    <lineage>
        <taxon>Eukaryota</taxon>
        <taxon>Sar</taxon>
        <taxon>Alveolata</taxon>
        <taxon>Colpodellida</taxon>
        <taxon>Chromeraceae</taxon>
        <taxon>Chromera</taxon>
    </lineage>
</organism>
<reference evidence="6" key="1">
    <citation type="submission" date="2014-11" db="EMBL/GenBank/DDBJ databases">
        <authorList>
            <person name="Otto D Thomas"/>
            <person name="Naeem Raeece"/>
        </authorList>
    </citation>
    <scope>NUCLEOTIDE SEQUENCE</scope>
</reference>
<dbReference type="PROSITE" id="PS00928">
    <property type="entry name" value="TREHALASE_2"/>
    <property type="match status" value="1"/>
</dbReference>
<dbReference type="Gene3D" id="1.50.10.10">
    <property type="match status" value="1"/>
</dbReference>
<feature type="region of interest" description="Disordered" evidence="5">
    <location>
        <begin position="493"/>
        <end position="512"/>
    </location>
</feature>
<dbReference type="PANTHER" id="PTHR23403:SF1">
    <property type="entry name" value="TREHALASE"/>
    <property type="match status" value="1"/>
</dbReference>
<keyword evidence="2 4" id="KW-0378">Hydrolase</keyword>